<accession>A0A2U3QAS5</accession>
<dbReference type="AlphaFoldDB" id="A0A2U3QAS5"/>
<sequence>MHGQSLPRAGECPEQESGRRSLAAVDSQSKPQKEDNRDVALPALDLSDVSLRNARPAGELPTRHAAMHARAAHTVAEFEQEFGLGAWRLSIPTGQRFARELDDLFQHFFVLSSRT</sequence>
<organism evidence="2 3">
    <name type="scientific">Bradyrhizobium vignae</name>
    <dbReference type="NCBI Taxonomy" id="1549949"/>
    <lineage>
        <taxon>Bacteria</taxon>
        <taxon>Pseudomonadati</taxon>
        <taxon>Pseudomonadota</taxon>
        <taxon>Alphaproteobacteria</taxon>
        <taxon>Hyphomicrobiales</taxon>
        <taxon>Nitrobacteraceae</taxon>
        <taxon>Bradyrhizobium</taxon>
    </lineage>
</organism>
<protein>
    <submittedName>
        <fullName evidence="2">Uncharacterized protein</fullName>
    </submittedName>
</protein>
<reference evidence="2 3" key="1">
    <citation type="submission" date="2018-03" db="EMBL/GenBank/DDBJ databases">
        <authorList>
            <person name="Gully D."/>
        </authorList>
    </citation>
    <scope>NUCLEOTIDE SEQUENCE [LARGE SCALE GENOMIC DNA]</scope>
    <source>
        <strain evidence="2">ORS3257</strain>
    </source>
</reference>
<dbReference type="Proteomes" id="UP000246085">
    <property type="component" value="Chromosome BRAD3257"/>
</dbReference>
<feature type="region of interest" description="Disordered" evidence="1">
    <location>
        <begin position="1"/>
        <end position="41"/>
    </location>
</feature>
<proteinExistence type="predicted"/>
<dbReference type="EMBL" id="LS398110">
    <property type="protein sequence ID" value="SPP98460.1"/>
    <property type="molecule type" value="Genomic_DNA"/>
</dbReference>
<evidence type="ECO:0000313" key="3">
    <source>
        <dbReference type="Proteomes" id="UP000246085"/>
    </source>
</evidence>
<evidence type="ECO:0000256" key="1">
    <source>
        <dbReference type="SAM" id="MobiDB-lite"/>
    </source>
</evidence>
<dbReference type="KEGG" id="bvz:BRAD3257_7835"/>
<name>A0A2U3QAS5_9BRAD</name>
<gene>
    <name evidence="2" type="ORF">BRAD3257_7835</name>
</gene>
<evidence type="ECO:0000313" key="2">
    <source>
        <dbReference type="EMBL" id="SPP98460.1"/>
    </source>
</evidence>